<keyword evidence="3" id="KW-1185">Reference proteome</keyword>
<reference evidence="2 3" key="1">
    <citation type="submission" date="2018-02" db="EMBL/GenBank/DDBJ databases">
        <title>Whole genome sequencing of endophytic bacterium.</title>
        <authorList>
            <person name="Eedara R."/>
            <person name="Podile A.R."/>
        </authorList>
    </citation>
    <scope>NUCLEOTIDE SEQUENCE [LARGE SCALE GENOMIC DNA]</scope>
    <source>
        <strain evidence="2 3">RP1T</strain>
    </source>
</reference>
<sequence length="229" mass="25040">MKDDAGRKPRAAWLAVPALLALAGAAHAAAATPDAATLLFEEPQLDKTAVNQVLTYAYHRKSADDKLYGASFEDTIRLTLDKGETAQTRTVQVQLFSGAHRRAAGPFENMSGNPVLSLFLEHHIGVLAETYQANPRYFKTAIRTALRDKAEVKPADIPFEGRTLPGWRVSIQPFSDDPNKARLNGLDTLRYEFLVARDLPGEIARIEVSAPGKNSPLLDEGISYEATPD</sequence>
<keyword evidence="1" id="KW-0732">Signal</keyword>
<dbReference type="EMBL" id="PUEJ01000007">
    <property type="protein sequence ID" value="PRH85742.1"/>
    <property type="molecule type" value="Genomic_DNA"/>
</dbReference>
<gene>
    <name evidence="2" type="ORF">C5L14_19470</name>
</gene>
<feature type="chain" id="PRO_5015637023" description="DUF3108 domain-containing protein" evidence="1">
    <location>
        <begin position="29"/>
        <end position="229"/>
    </location>
</feature>
<name>A0A2S9Q8Q8_9HYPH</name>
<feature type="signal peptide" evidence="1">
    <location>
        <begin position="1"/>
        <end position="28"/>
    </location>
</feature>
<dbReference type="OrthoDB" id="5801444at2"/>
<proteinExistence type="predicted"/>
<evidence type="ECO:0008006" key="4">
    <source>
        <dbReference type="Google" id="ProtNLM"/>
    </source>
</evidence>
<organism evidence="2 3">
    <name type="scientific">Labrys okinawensis</name>
    <dbReference type="NCBI Taxonomy" id="346911"/>
    <lineage>
        <taxon>Bacteria</taxon>
        <taxon>Pseudomonadati</taxon>
        <taxon>Pseudomonadota</taxon>
        <taxon>Alphaproteobacteria</taxon>
        <taxon>Hyphomicrobiales</taxon>
        <taxon>Xanthobacteraceae</taxon>
        <taxon>Labrys</taxon>
    </lineage>
</organism>
<comment type="caution">
    <text evidence="2">The sequence shown here is derived from an EMBL/GenBank/DDBJ whole genome shotgun (WGS) entry which is preliminary data.</text>
</comment>
<dbReference type="RefSeq" id="WP_105863739.1">
    <property type="nucleotide sequence ID" value="NZ_PUEJ01000007.1"/>
</dbReference>
<accession>A0A2S9Q8Q8</accession>
<protein>
    <recommendedName>
        <fullName evidence="4">DUF3108 domain-containing protein</fullName>
    </recommendedName>
</protein>
<dbReference type="Proteomes" id="UP000237682">
    <property type="component" value="Unassembled WGS sequence"/>
</dbReference>
<evidence type="ECO:0000313" key="2">
    <source>
        <dbReference type="EMBL" id="PRH85742.1"/>
    </source>
</evidence>
<dbReference type="AlphaFoldDB" id="A0A2S9Q8Q8"/>
<evidence type="ECO:0000256" key="1">
    <source>
        <dbReference type="SAM" id="SignalP"/>
    </source>
</evidence>
<evidence type="ECO:0000313" key="3">
    <source>
        <dbReference type="Proteomes" id="UP000237682"/>
    </source>
</evidence>